<protein>
    <recommendedName>
        <fullName evidence="4">Xylanolytic transcriptional activator regulatory domain-containing protein</fullName>
    </recommendedName>
</protein>
<dbReference type="VEuPathDB" id="FungiDB:ASPBRDRAFT_189494"/>
<evidence type="ECO:0000313" key="6">
    <source>
        <dbReference type="Proteomes" id="UP000184499"/>
    </source>
</evidence>
<dbReference type="GeneID" id="93572653"/>
<gene>
    <name evidence="5" type="ORF">ASPBRDRAFT_189494</name>
</gene>
<reference evidence="6" key="1">
    <citation type="journal article" date="2017" name="Genome Biol.">
        <title>Comparative genomics reveals high biological diversity and specific adaptations in the industrially and medically important fungal genus Aspergillus.</title>
        <authorList>
            <person name="de Vries R.P."/>
            <person name="Riley R."/>
            <person name="Wiebenga A."/>
            <person name="Aguilar-Osorio G."/>
            <person name="Amillis S."/>
            <person name="Uchima C.A."/>
            <person name="Anderluh G."/>
            <person name="Asadollahi M."/>
            <person name="Askin M."/>
            <person name="Barry K."/>
            <person name="Battaglia E."/>
            <person name="Bayram O."/>
            <person name="Benocci T."/>
            <person name="Braus-Stromeyer S.A."/>
            <person name="Caldana C."/>
            <person name="Canovas D."/>
            <person name="Cerqueira G.C."/>
            <person name="Chen F."/>
            <person name="Chen W."/>
            <person name="Choi C."/>
            <person name="Clum A."/>
            <person name="Dos Santos R.A."/>
            <person name="Damasio A.R."/>
            <person name="Diallinas G."/>
            <person name="Emri T."/>
            <person name="Fekete E."/>
            <person name="Flipphi M."/>
            <person name="Freyberg S."/>
            <person name="Gallo A."/>
            <person name="Gournas C."/>
            <person name="Habgood R."/>
            <person name="Hainaut M."/>
            <person name="Harispe M.L."/>
            <person name="Henrissat B."/>
            <person name="Hilden K.S."/>
            <person name="Hope R."/>
            <person name="Hossain A."/>
            <person name="Karabika E."/>
            <person name="Karaffa L."/>
            <person name="Karanyi Z."/>
            <person name="Krasevec N."/>
            <person name="Kuo A."/>
            <person name="Kusch H."/>
            <person name="LaButti K."/>
            <person name="Lagendijk E.L."/>
            <person name="Lapidus A."/>
            <person name="Levasseur A."/>
            <person name="Lindquist E."/>
            <person name="Lipzen A."/>
            <person name="Logrieco A.F."/>
            <person name="MacCabe A."/>
            <person name="Maekelae M.R."/>
            <person name="Malavazi I."/>
            <person name="Melin P."/>
            <person name="Meyer V."/>
            <person name="Mielnichuk N."/>
            <person name="Miskei M."/>
            <person name="Molnar A.P."/>
            <person name="Mule G."/>
            <person name="Ngan C.Y."/>
            <person name="Orejas M."/>
            <person name="Orosz E."/>
            <person name="Ouedraogo J.P."/>
            <person name="Overkamp K.M."/>
            <person name="Park H.-S."/>
            <person name="Perrone G."/>
            <person name="Piumi F."/>
            <person name="Punt P.J."/>
            <person name="Ram A.F."/>
            <person name="Ramon A."/>
            <person name="Rauscher S."/>
            <person name="Record E."/>
            <person name="Riano-Pachon D.M."/>
            <person name="Robert V."/>
            <person name="Roehrig J."/>
            <person name="Ruller R."/>
            <person name="Salamov A."/>
            <person name="Salih N.S."/>
            <person name="Samson R.A."/>
            <person name="Sandor E."/>
            <person name="Sanguinetti M."/>
            <person name="Schuetze T."/>
            <person name="Sepcic K."/>
            <person name="Shelest E."/>
            <person name="Sherlock G."/>
            <person name="Sophianopoulou V."/>
            <person name="Squina F.M."/>
            <person name="Sun H."/>
            <person name="Susca A."/>
            <person name="Todd R.B."/>
            <person name="Tsang A."/>
            <person name="Unkles S.E."/>
            <person name="van de Wiele N."/>
            <person name="van Rossen-Uffink D."/>
            <person name="Oliveira J.V."/>
            <person name="Vesth T.C."/>
            <person name="Visser J."/>
            <person name="Yu J.-H."/>
            <person name="Zhou M."/>
            <person name="Andersen M.R."/>
            <person name="Archer D.B."/>
            <person name="Baker S.E."/>
            <person name="Benoit I."/>
            <person name="Brakhage A.A."/>
            <person name="Braus G.H."/>
            <person name="Fischer R."/>
            <person name="Frisvad J.C."/>
            <person name="Goldman G.H."/>
            <person name="Houbraken J."/>
            <person name="Oakley B."/>
            <person name="Pocsi I."/>
            <person name="Scazzocchio C."/>
            <person name="Seiboth B."/>
            <person name="vanKuyk P.A."/>
            <person name="Wortman J."/>
            <person name="Dyer P.S."/>
            <person name="Grigoriev I.V."/>
        </authorList>
    </citation>
    <scope>NUCLEOTIDE SEQUENCE [LARGE SCALE GENOMIC DNA]</scope>
    <source>
        <strain evidence="6">CBS 101740 / IMI 381727 / IBT 21946</strain>
    </source>
</reference>
<feature type="domain" description="Xylanolytic transcriptional activator regulatory" evidence="4">
    <location>
        <begin position="231"/>
        <end position="302"/>
    </location>
</feature>
<proteinExistence type="predicted"/>
<keyword evidence="2" id="KW-0804">Transcription</keyword>
<dbReference type="InterPro" id="IPR050987">
    <property type="entry name" value="AtrR-like"/>
</dbReference>
<name>A0A1L9U2U5_ASPBC</name>
<evidence type="ECO:0000259" key="4">
    <source>
        <dbReference type="SMART" id="SM00906"/>
    </source>
</evidence>
<evidence type="ECO:0000256" key="1">
    <source>
        <dbReference type="ARBA" id="ARBA00023015"/>
    </source>
</evidence>
<dbReference type="SMART" id="SM00906">
    <property type="entry name" value="Fungal_trans"/>
    <property type="match status" value="1"/>
</dbReference>
<dbReference type="OrthoDB" id="103819at2759"/>
<dbReference type="OMA" id="CYMLDRN"/>
<keyword evidence="6" id="KW-1185">Reference proteome</keyword>
<dbReference type="GO" id="GO:0006351">
    <property type="term" value="P:DNA-templated transcription"/>
    <property type="evidence" value="ECO:0007669"/>
    <property type="project" value="InterPro"/>
</dbReference>
<dbReference type="PANTHER" id="PTHR46910:SF5">
    <property type="entry name" value="ZN(II)2CYS6 TRANSCRIPTION FACTOR (EUROFUNG)"/>
    <property type="match status" value="1"/>
</dbReference>
<evidence type="ECO:0000256" key="2">
    <source>
        <dbReference type="ARBA" id="ARBA00023163"/>
    </source>
</evidence>
<sequence>MFNDLPPHLEDELMNMLDGRHSALLGGIDINYEFPGWMSLVPLTDAQMIKPPQPGHALELVRDRHQTLEFALFIASELLGGINQCTGVMFEGTSSEEPHHSPSIELLYWMLNDIGSNKFGCYVQDYFRHISRETLKHMGLSILLGTATTSDALLYTVCVNSVAYKFLNTVAAIESDTLLAQSLRHKALLYRDTGQRALRKIPLFTESSLQLLQAILCGIFLYQGSGDASTCQELTKTACRVCMDIGLYPSATGIYESSEEEVYCFMWCYILDRNYAWKLGRPTILTMAPDTRMEPPTSNTTISTLLLIYLELAKVQDTMIPFLVDSPTGDSNGFRSFNSVGPQLLRDMDAIRQKIDQVNQVPSTHWTGLDLNSEIATLNFSYHSIMTSILYLRQIAPGQPAVDTCLTSARQELQALIAICQSSDTQKTVAYLHWTLLYYPITACFALFCNAVATCHNGDFQILKAVANCLTHTGTMSQPIATMQNLFQQFVALSRCFFADENLTLDVSGGDVSALQSQMQLDFYPQDGGILDCSRDQLQSPSWFGSVVSQETIPRSIEEAVESMAFPSTLGAFQGHAGIRGGILDSSQTGSE</sequence>
<dbReference type="GO" id="GO:0003677">
    <property type="term" value="F:DNA binding"/>
    <property type="evidence" value="ECO:0007669"/>
    <property type="project" value="InterPro"/>
</dbReference>
<dbReference type="Proteomes" id="UP000184499">
    <property type="component" value="Unassembled WGS sequence"/>
</dbReference>
<organism evidence="5 6">
    <name type="scientific">Aspergillus brasiliensis (strain CBS 101740 / IMI 381727 / IBT 21946)</name>
    <dbReference type="NCBI Taxonomy" id="767769"/>
    <lineage>
        <taxon>Eukaryota</taxon>
        <taxon>Fungi</taxon>
        <taxon>Dikarya</taxon>
        <taxon>Ascomycota</taxon>
        <taxon>Pezizomycotina</taxon>
        <taxon>Eurotiomycetes</taxon>
        <taxon>Eurotiomycetidae</taxon>
        <taxon>Eurotiales</taxon>
        <taxon>Aspergillaceae</taxon>
        <taxon>Aspergillus</taxon>
        <taxon>Aspergillus subgen. Circumdati</taxon>
    </lineage>
</organism>
<dbReference type="GO" id="GO:0008270">
    <property type="term" value="F:zinc ion binding"/>
    <property type="evidence" value="ECO:0007669"/>
    <property type="project" value="InterPro"/>
</dbReference>
<dbReference type="AlphaFoldDB" id="A0A1L9U2U5"/>
<dbReference type="GO" id="GO:0003700">
    <property type="term" value="F:DNA-binding transcription factor activity"/>
    <property type="evidence" value="ECO:0007669"/>
    <property type="project" value="InterPro"/>
</dbReference>
<dbReference type="Pfam" id="PF04082">
    <property type="entry name" value="Fungal_trans"/>
    <property type="match status" value="1"/>
</dbReference>
<dbReference type="InterPro" id="IPR007219">
    <property type="entry name" value="XnlR_reg_dom"/>
</dbReference>
<evidence type="ECO:0000313" key="5">
    <source>
        <dbReference type="EMBL" id="OJJ66010.1"/>
    </source>
</evidence>
<keyword evidence="3" id="KW-0539">Nucleus</keyword>
<accession>A0A1L9U2U5</accession>
<dbReference type="PANTHER" id="PTHR46910">
    <property type="entry name" value="TRANSCRIPTION FACTOR PDR1"/>
    <property type="match status" value="1"/>
</dbReference>
<keyword evidence="1" id="KW-0805">Transcription regulation</keyword>
<evidence type="ECO:0000256" key="3">
    <source>
        <dbReference type="ARBA" id="ARBA00023242"/>
    </source>
</evidence>
<dbReference type="CDD" id="cd12148">
    <property type="entry name" value="fungal_TF_MHR"/>
    <property type="match status" value="1"/>
</dbReference>
<dbReference type="EMBL" id="KV878703">
    <property type="protein sequence ID" value="OJJ66010.1"/>
    <property type="molecule type" value="Genomic_DNA"/>
</dbReference>
<dbReference type="RefSeq" id="XP_067473260.1">
    <property type="nucleotide sequence ID" value="XM_067620165.1"/>
</dbReference>